<dbReference type="SUPFAM" id="SSF53681">
    <property type="entry name" value="Aspartate/glutamate racemase"/>
    <property type="match status" value="2"/>
</dbReference>
<evidence type="ECO:0000313" key="8">
    <source>
        <dbReference type="EMBL" id="AXV64103.1"/>
    </source>
</evidence>
<dbReference type="PROSITE" id="PS00923">
    <property type="entry name" value="ASP_GLU_RACEMASE_1"/>
    <property type="match status" value="1"/>
</dbReference>
<feature type="binding site" evidence="7">
    <location>
        <begin position="75"/>
        <end position="76"/>
    </location>
    <ligand>
        <name>substrate</name>
    </ligand>
</feature>
<dbReference type="InterPro" id="IPR033134">
    <property type="entry name" value="Asp/Glu_racemase_AS_2"/>
</dbReference>
<comment type="pathway">
    <text evidence="7">Cell wall biogenesis; peptidoglycan biosynthesis.</text>
</comment>
<accession>A0AAD0WB27</accession>
<dbReference type="PROSITE" id="PS00924">
    <property type="entry name" value="ASP_GLU_RACEMASE_2"/>
    <property type="match status" value="1"/>
</dbReference>
<feature type="active site" description="Proton donor/acceptor" evidence="7">
    <location>
        <position position="74"/>
    </location>
</feature>
<feature type="active site" description="Proton donor/acceptor" evidence="7">
    <location>
        <position position="185"/>
    </location>
</feature>
<organism evidence="8 9">
    <name type="scientific">Pseudoalteromonas lipolytica</name>
    <dbReference type="NCBI Taxonomy" id="570156"/>
    <lineage>
        <taxon>Bacteria</taxon>
        <taxon>Pseudomonadati</taxon>
        <taxon>Pseudomonadota</taxon>
        <taxon>Gammaproteobacteria</taxon>
        <taxon>Alteromonadales</taxon>
        <taxon>Pseudoalteromonadaceae</taxon>
        <taxon>Pseudoalteromonas</taxon>
    </lineage>
</organism>
<dbReference type="PANTHER" id="PTHR21198:SF2">
    <property type="entry name" value="GLUTAMATE RACEMASE"/>
    <property type="match status" value="1"/>
</dbReference>
<evidence type="ECO:0000256" key="5">
    <source>
        <dbReference type="ARBA" id="ARBA00023235"/>
    </source>
</evidence>
<dbReference type="Gene3D" id="3.40.50.1860">
    <property type="match status" value="2"/>
</dbReference>
<gene>
    <name evidence="7" type="primary">murI</name>
    <name evidence="8" type="ORF">D0907_01820</name>
</gene>
<dbReference type="Pfam" id="PF01177">
    <property type="entry name" value="Asp_Glu_race"/>
    <property type="match status" value="1"/>
</dbReference>
<evidence type="ECO:0000256" key="7">
    <source>
        <dbReference type="HAMAP-Rule" id="MF_00258"/>
    </source>
</evidence>
<protein>
    <recommendedName>
        <fullName evidence="2 7">Glutamate racemase</fullName>
        <ecNumber evidence="2 7">5.1.1.3</ecNumber>
    </recommendedName>
</protein>
<dbReference type="GO" id="GO:0071555">
    <property type="term" value="P:cell wall organization"/>
    <property type="evidence" value="ECO:0007669"/>
    <property type="project" value="UniProtKB-KW"/>
</dbReference>
<dbReference type="PANTHER" id="PTHR21198">
    <property type="entry name" value="GLUTAMATE RACEMASE"/>
    <property type="match status" value="1"/>
</dbReference>
<dbReference type="FunFam" id="3.40.50.1860:FF:000001">
    <property type="entry name" value="Glutamate racemase"/>
    <property type="match status" value="1"/>
</dbReference>
<evidence type="ECO:0000256" key="4">
    <source>
        <dbReference type="ARBA" id="ARBA00022984"/>
    </source>
</evidence>
<feature type="binding site" evidence="7">
    <location>
        <begin position="186"/>
        <end position="187"/>
    </location>
    <ligand>
        <name>substrate</name>
    </ligand>
</feature>
<evidence type="ECO:0000256" key="3">
    <source>
        <dbReference type="ARBA" id="ARBA00022960"/>
    </source>
</evidence>
<comment type="function">
    <text evidence="7">Provides the (R)-glutamate required for cell wall biosynthesis.</text>
</comment>
<dbReference type="EMBL" id="CP032090">
    <property type="protein sequence ID" value="AXV64103.1"/>
    <property type="molecule type" value="Genomic_DNA"/>
</dbReference>
<evidence type="ECO:0000256" key="2">
    <source>
        <dbReference type="ARBA" id="ARBA00013090"/>
    </source>
</evidence>
<evidence type="ECO:0000256" key="1">
    <source>
        <dbReference type="ARBA" id="ARBA00001602"/>
    </source>
</evidence>
<reference evidence="8 9" key="1">
    <citation type="submission" date="2018-08" db="EMBL/GenBank/DDBJ databases">
        <title>Draft genome sequence of Pseudoalteromonas donghaensis HJ51.</title>
        <authorList>
            <person name="Oh J."/>
            <person name="Roh D."/>
        </authorList>
    </citation>
    <scope>NUCLEOTIDE SEQUENCE [LARGE SCALE GENOMIC DNA]</scope>
    <source>
        <strain evidence="8 9">HJ51</strain>
    </source>
</reference>
<dbReference type="GeneID" id="99504176"/>
<dbReference type="GO" id="GO:0009252">
    <property type="term" value="P:peptidoglycan biosynthetic process"/>
    <property type="evidence" value="ECO:0007669"/>
    <property type="project" value="UniProtKB-UniRule"/>
</dbReference>
<dbReference type="RefSeq" id="WP_036974479.1">
    <property type="nucleotide sequence ID" value="NZ_CP032090.1"/>
</dbReference>
<keyword evidence="5 7" id="KW-0413">Isomerase</keyword>
<feature type="binding site" evidence="7">
    <location>
        <begin position="41"/>
        <end position="42"/>
    </location>
    <ligand>
        <name>substrate</name>
    </ligand>
</feature>
<dbReference type="GO" id="GO:0008881">
    <property type="term" value="F:glutamate racemase activity"/>
    <property type="evidence" value="ECO:0007669"/>
    <property type="project" value="UniProtKB-UniRule"/>
</dbReference>
<dbReference type="NCBIfam" id="TIGR00067">
    <property type="entry name" value="glut_race"/>
    <property type="match status" value="1"/>
</dbReference>
<dbReference type="AlphaFoldDB" id="A0AAD0WB27"/>
<dbReference type="GO" id="GO:0008360">
    <property type="term" value="P:regulation of cell shape"/>
    <property type="evidence" value="ECO:0007669"/>
    <property type="project" value="UniProtKB-KW"/>
</dbReference>
<sequence>MSVHIMVFDSGIGGTTVLEQIQALIPNADYSYFMDNAFLPYGAQTSQTIIQRLLGLLHFIDTHALHVDILVIACNTASTSALDVIRHYTSIEVVGVVPAIKPACAISNTKHIGLLATPATTKSKYTETLILTHSQGTKVSLYASTKLVEIAETLFHSKKLLKAEFNEAMAELAIADDIDVLVLGCTHFPLLAHAINNYYDKRVKLIDSGRAIANRVSSIITTQQLNLATDKKKPLHYYATAPISHQQLSVELVTLIDQIPHGNY</sequence>
<proteinExistence type="inferred from homology"/>
<dbReference type="InterPro" id="IPR015942">
    <property type="entry name" value="Asp/Glu/hydantoin_racemase"/>
</dbReference>
<dbReference type="HAMAP" id="MF_00258">
    <property type="entry name" value="Glu_racemase"/>
    <property type="match status" value="1"/>
</dbReference>
<dbReference type="EC" id="5.1.1.3" evidence="2 7"/>
<comment type="catalytic activity">
    <reaction evidence="1 7">
        <text>L-glutamate = D-glutamate</text>
        <dbReference type="Rhea" id="RHEA:12813"/>
        <dbReference type="ChEBI" id="CHEBI:29985"/>
        <dbReference type="ChEBI" id="CHEBI:29986"/>
        <dbReference type="EC" id="5.1.1.3"/>
    </reaction>
</comment>
<dbReference type="Proteomes" id="UP000264605">
    <property type="component" value="Chromosome"/>
</dbReference>
<comment type="similarity">
    <text evidence="7">Belongs to the aspartate/glutamate racemases family.</text>
</comment>
<keyword evidence="4 7" id="KW-0573">Peptidoglycan synthesis</keyword>
<feature type="binding site" evidence="7">
    <location>
        <begin position="9"/>
        <end position="10"/>
    </location>
    <ligand>
        <name>substrate</name>
    </ligand>
</feature>
<dbReference type="InterPro" id="IPR001920">
    <property type="entry name" value="Asp/Glu_race"/>
</dbReference>
<keyword evidence="6 7" id="KW-0961">Cell wall biogenesis/degradation</keyword>
<keyword evidence="3 7" id="KW-0133">Cell shape</keyword>
<evidence type="ECO:0000256" key="6">
    <source>
        <dbReference type="ARBA" id="ARBA00023316"/>
    </source>
</evidence>
<evidence type="ECO:0000313" key="9">
    <source>
        <dbReference type="Proteomes" id="UP000264605"/>
    </source>
</evidence>
<dbReference type="KEGG" id="pdj:D0907_01820"/>
<dbReference type="InterPro" id="IPR018187">
    <property type="entry name" value="Asp/Glu_racemase_AS_1"/>
</dbReference>
<name>A0AAD0WB27_9GAMM</name>
<dbReference type="InterPro" id="IPR004391">
    <property type="entry name" value="Glu_race"/>
</dbReference>